<dbReference type="PANTHER" id="PTHR33164">
    <property type="entry name" value="TRANSCRIPTIONAL REGULATOR, MARR FAMILY"/>
    <property type="match status" value="1"/>
</dbReference>
<reference evidence="2 3" key="1">
    <citation type="submission" date="2016-03" db="EMBL/GenBank/DDBJ databases">
        <title>Complete genome sequence of Pedobacter cryoconitis PAMC 27485.</title>
        <authorList>
            <person name="Lee J."/>
            <person name="Kim O.-S."/>
        </authorList>
    </citation>
    <scope>NUCLEOTIDE SEQUENCE [LARGE SCALE GENOMIC DNA]</scope>
    <source>
        <strain evidence="2 3">PAMC 27485</strain>
    </source>
</reference>
<gene>
    <name evidence="2" type="ORF">AY601_2150</name>
</gene>
<dbReference type="InterPro" id="IPR000835">
    <property type="entry name" value="HTH_MarR-typ"/>
</dbReference>
<dbReference type="PATRIC" id="fig|188932.3.peg.2253"/>
<organism evidence="2 3">
    <name type="scientific">Pedobacter cryoconitis</name>
    <dbReference type="NCBI Taxonomy" id="188932"/>
    <lineage>
        <taxon>Bacteria</taxon>
        <taxon>Pseudomonadati</taxon>
        <taxon>Bacteroidota</taxon>
        <taxon>Sphingobacteriia</taxon>
        <taxon>Sphingobacteriales</taxon>
        <taxon>Sphingobacteriaceae</taxon>
        <taxon>Pedobacter</taxon>
    </lineage>
</organism>
<keyword evidence="3" id="KW-1185">Reference proteome</keyword>
<name>A0A127VCU8_9SPHI</name>
<dbReference type="PANTHER" id="PTHR33164:SF89">
    <property type="entry name" value="MARR FAMILY REGULATORY PROTEIN"/>
    <property type="match status" value="1"/>
</dbReference>
<dbReference type="InterPro" id="IPR027395">
    <property type="entry name" value="WH_DNA-bd_dom"/>
</dbReference>
<dbReference type="GO" id="GO:0003700">
    <property type="term" value="F:DNA-binding transcription factor activity"/>
    <property type="evidence" value="ECO:0007669"/>
    <property type="project" value="InterPro"/>
</dbReference>
<dbReference type="CDD" id="cd00090">
    <property type="entry name" value="HTH_ARSR"/>
    <property type="match status" value="1"/>
</dbReference>
<evidence type="ECO:0000313" key="2">
    <source>
        <dbReference type="EMBL" id="AMP99051.1"/>
    </source>
</evidence>
<dbReference type="Proteomes" id="UP000071561">
    <property type="component" value="Chromosome"/>
</dbReference>
<evidence type="ECO:0000259" key="1">
    <source>
        <dbReference type="PROSITE" id="PS50995"/>
    </source>
</evidence>
<dbReference type="InterPro" id="IPR036388">
    <property type="entry name" value="WH-like_DNA-bd_sf"/>
</dbReference>
<dbReference type="AlphaFoldDB" id="A0A127VCU8"/>
<dbReference type="InterPro" id="IPR036390">
    <property type="entry name" value="WH_DNA-bd_sf"/>
</dbReference>
<dbReference type="Gene3D" id="1.10.10.10">
    <property type="entry name" value="Winged helix-like DNA-binding domain superfamily/Winged helix DNA-binding domain"/>
    <property type="match status" value="1"/>
</dbReference>
<keyword evidence="2" id="KW-0808">Transferase</keyword>
<dbReference type="EMBL" id="CP014504">
    <property type="protein sequence ID" value="AMP99051.1"/>
    <property type="molecule type" value="Genomic_DNA"/>
</dbReference>
<dbReference type="PROSITE" id="PS50995">
    <property type="entry name" value="HTH_MARR_2"/>
    <property type="match status" value="1"/>
</dbReference>
<dbReference type="RefSeq" id="WP_068400419.1">
    <property type="nucleotide sequence ID" value="NZ_CP014504.1"/>
</dbReference>
<dbReference type="GO" id="GO:0016740">
    <property type="term" value="F:transferase activity"/>
    <property type="evidence" value="ECO:0007669"/>
    <property type="project" value="UniProtKB-KW"/>
</dbReference>
<dbReference type="OrthoDB" id="1431064at2"/>
<dbReference type="Pfam" id="PF13601">
    <property type="entry name" value="HTH_34"/>
    <property type="match status" value="1"/>
</dbReference>
<dbReference type="KEGG" id="pcm:AY601_2150"/>
<dbReference type="InterPro" id="IPR011991">
    <property type="entry name" value="ArsR-like_HTH"/>
</dbReference>
<dbReference type="SUPFAM" id="SSF46785">
    <property type="entry name" value="Winged helix' DNA-binding domain"/>
    <property type="match status" value="1"/>
</dbReference>
<protein>
    <submittedName>
        <fullName evidence="2">GCN5-related N-acetyltransferase</fullName>
    </submittedName>
</protein>
<evidence type="ECO:0000313" key="3">
    <source>
        <dbReference type="Proteomes" id="UP000071561"/>
    </source>
</evidence>
<accession>A0A127VCU8</accession>
<sequence>MISNIINESGSFAIGARLRRLYESLTSDMTLIYQEQGLPLETKDFILYYLVSKRSSISISEIAKELNLTHPAVIHIAKSLERIGYIESEKSVSDSRKRLLKLTKKGQKDLAKYRILWADIMALNQELFEQEVQLLQHIQKLEEMLKEKTYYQRYHSLQASKKID</sequence>
<dbReference type="GO" id="GO:0006950">
    <property type="term" value="P:response to stress"/>
    <property type="evidence" value="ECO:0007669"/>
    <property type="project" value="TreeGrafter"/>
</dbReference>
<dbReference type="PRINTS" id="PR00598">
    <property type="entry name" value="HTHMARR"/>
</dbReference>
<feature type="domain" description="HTH marR-type" evidence="1">
    <location>
        <begin position="11"/>
        <end position="143"/>
    </location>
</feature>
<proteinExistence type="predicted"/>
<dbReference type="InterPro" id="IPR039422">
    <property type="entry name" value="MarR/SlyA-like"/>
</dbReference>
<dbReference type="SMART" id="SM00347">
    <property type="entry name" value="HTH_MARR"/>
    <property type="match status" value="1"/>
</dbReference>